<dbReference type="PROSITE" id="PS00893">
    <property type="entry name" value="NUDIX_BOX"/>
    <property type="match status" value="1"/>
</dbReference>
<keyword evidence="6" id="KW-1185">Reference proteome</keyword>
<dbReference type="AlphaFoldDB" id="A0A8J2YBZ6"/>
<dbReference type="PANTHER" id="PTHR43736">
    <property type="entry name" value="ADP-RIBOSE PYROPHOSPHATASE"/>
    <property type="match status" value="1"/>
</dbReference>
<sequence>MNPKSIVLVASVSIFKDDHVFIIKESKPTAVHQWNFPSGHIEYGENILSAALREVKEETGYEVKLTHTTGVYNFNSSMDNQVILFHFTAEISGGALRLEEEGIIDSQWIKLKELALLEDGELREVGVLRPIIRQLQKRAFYPIQVFNETLGIR</sequence>
<dbReference type="PRINTS" id="PR00502">
    <property type="entry name" value="NUDIXFAMILY"/>
</dbReference>
<gene>
    <name evidence="5" type="ORF">GCM10011391_12340</name>
</gene>
<dbReference type="InterPro" id="IPR020476">
    <property type="entry name" value="Nudix_hydrolase"/>
</dbReference>
<reference evidence="5" key="2">
    <citation type="submission" date="2020-09" db="EMBL/GenBank/DDBJ databases">
        <authorList>
            <person name="Sun Q."/>
            <person name="Zhou Y."/>
        </authorList>
    </citation>
    <scope>NUCLEOTIDE SEQUENCE</scope>
    <source>
        <strain evidence="5">CGMCC 1.15371</strain>
    </source>
</reference>
<dbReference type="Gene3D" id="3.90.79.10">
    <property type="entry name" value="Nucleoside Triphosphate Pyrophosphohydrolase"/>
    <property type="match status" value="1"/>
</dbReference>
<dbReference type="PANTHER" id="PTHR43736:SF1">
    <property type="entry name" value="DIHYDRONEOPTERIN TRIPHOSPHATE DIPHOSPHATASE"/>
    <property type="match status" value="1"/>
</dbReference>
<dbReference type="Proteomes" id="UP000628775">
    <property type="component" value="Unassembled WGS sequence"/>
</dbReference>
<dbReference type="PROSITE" id="PS51462">
    <property type="entry name" value="NUDIX"/>
    <property type="match status" value="1"/>
</dbReference>
<comment type="caution">
    <text evidence="5">The sequence shown here is derived from an EMBL/GenBank/DDBJ whole genome shotgun (WGS) entry which is preliminary data.</text>
</comment>
<accession>A0A8J2YBZ6</accession>
<reference evidence="5" key="1">
    <citation type="journal article" date="2014" name="Int. J. Syst. Evol. Microbiol.">
        <title>Complete genome sequence of Corynebacterium casei LMG S-19264T (=DSM 44701T), isolated from a smear-ripened cheese.</title>
        <authorList>
            <consortium name="US DOE Joint Genome Institute (JGI-PGF)"/>
            <person name="Walter F."/>
            <person name="Albersmeier A."/>
            <person name="Kalinowski J."/>
            <person name="Ruckert C."/>
        </authorList>
    </citation>
    <scope>NUCLEOTIDE SEQUENCE</scope>
    <source>
        <strain evidence="5">CGMCC 1.15371</strain>
    </source>
</reference>
<evidence type="ECO:0000313" key="5">
    <source>
        <dbReference type="EMBL" id="GGE35154.1"/>
    </source>
</evidence>
<dbReference type="RefSeq" id="WP_188690749.1">
    <property type="nucleotide sequence ID" value="NZ_BMIR01000004.1"/>
</dbReference>
<dbReference type="InterPro" id="IPR015797">
    <property type="entry name" value="NUDIX_hydrolase-like_dom_sf"/>
</dbReference>
<comment type="similarity">
    <text evidence="1 3">Belongs to the Nudix hydrolase family.</text>
</comment>
<dbReference type="SUPFAM" id="SSF55811">
    <property type="entry name" value="Nudix"/>
    <property type="match status" value="1"/>
</dbReference>
<evidence type="ECO:0000256" key="3">
    <source>
        <dbReference type="RuleBase" id="RU003476"/>
    </source>
</evidence>
<feature type="domain" description="Nudix hydrolase" evidence="4">
    <location>
        <begin position="5"/>
        <end position="130"/>
    </location>
</feature>
<evidence type="ECO:0000256" key="1">
    <source>
        <dbReference type="ARBA" id="ARBA00005582"/>
    </source>
</evidence>
<organism evidence="5 6">
    <name type="scientific">Pullulanibacillus camelliae</name>
    <dbReference type="NCBI Taxonomy" id="1707096"/>
    <lineage>
        <taxon>Bacteria</taxon>
        <taxon>Bacillati</taxon>
        <taxon>Bacillota</taxon>
        <taxon>Bacilli</taxon>
        <taxon>Bacillales</taxon>
        <taxon>Sporolactobacillaceae</taxon>
        <taxon>Pullulanibacillus</taxon>
    </lineage>
</organism>
<protein>
    <recommendedName>
        <fullName evidence="4">Nudix hydrolase domain-containing protein</fullName>
    </recommendedName>
</protein>
<keyword evidence="2 3" id="KW-0378">Hydrolase</keyword>
<name>A0A8J2YBZ6_9BACL</name>
<dbReference type="GO" id="GO:0016787">
    <property type="term" value="F:hydrolase activity"/>
    <property type="evidence" value="ECO:0007669"/>
    <property type="project" value="UniProtKB-KW"/>
</dbReference>
<dbReference type="InterPro" id="IPR000086">
    <property type="entry name" value="NUDIX_hydrolase_dom"/>
</dbReference>
<dbReference type="EMBL" id="BMIR01000004">
    <property type="protein sequence ID" value="GGE35154.1"/>
    <property type="molecule type" value="Genomic_DNA"/>
</dbReference>
<evidence type="ECO:0000259" key="4">
    <source>
        <dbReference type="PROSITE" id="PS51462"/>
    </source>
</evidence>
<dbReference type="InterPro" id="IPR020084">
    <property type="entry name" value="NUDIX_hydrolase_CS"/>
</dbReference>
<dbReference type="Pfam" id="PF00293">
    <property type="entry name" value="NUDIX"/>
    <property type="match status" value="1"/>
</dbReference>
<proteinExistence type="inferred from homology"/>
<evidence type="ECO:0000256" key="2">
    <source>
        <dbReference type="ARBA" id="ARBA00022801"/>
    </source>
</evidence>
<evidence type="ECO:0000313" key="6">
    <source>
        <dbReference type="Proteomes" id="UP000628775"/>
    </source>
</evidence>